<dbReference type="PANTHER" id="PTHR30404:SF0">
    <property type="entry name" value="N-ACETYLMURAMOYL-L-ALANINE AMIDASE AMIC"/>
    <property type="match status" value="1"/>
</dbReference>
<feature type="domain" description="SH3b" evidence="4">
    <location>
        <begin position="22"/>
        <end position="95"/>
    </location>
</feature>
<comment type="caution">
    <text evidence="5">The sequence shown here is derived from an EMBL/GenBank/DDBJ whole genome shotgun (WGS) entry which is preliminary data.</text>
</comment>
<dbReference type="Proteomes" id="UP001589738">
    <property type="component" value="Unassembled WGS sequence"/>
</dbReference>
<organism evidence="5 6">
    <name type="scientific">Robertmurraya beringensis</name>
    <dbReference type="NCBI Taxonomy" id="641660"/>
    <lineage>
        <taxon>Bacteria</taxon>
        <taxon>Bacillati</taxon>
        <taxon>Bacillota</taxon>
        <taxon>Bacilli</taxon>
        <taxon>Bacillales</taxon>
        <taxon>Bacillaceae</taxon>
        <taxon>Robertmurraya</taxon>
    </lineage>
</organism>
<dbReference type="PANTHER" id="PTHR30404">
    <property type="entry name" value="N-ACETYLMURAMOYL-L-ALANINE AMIDASE"/>
    <property type="match status" value="1"/>
</dbReference>
<dbReference type="Pfam" id="PF08239">
    <property type="entry name" value="SH3_3"/>
    <property type="match status" value="5"/>
</dbReference>
<feature type="domain" description="SH3b" evidence="4">
    <location>
        <begin position="326"/>
        <end position="395"/>
    </location>
</feature>
<name>A0ABV6KX08_9BACI</name>
<evidence type="ECO:0000256" key="3">
    <source>
        <dbReference type="SAM" id="SignalP"/>
    </source>
</evidence>
<sequence length="817" mass="88850">MKKLIASSVLATCSLLPFLVHAEELTLPSRMEAETKVEIRKGATTSYPLVTSLNEGQLVTVIDEYTNSSGETWYRVSTGNLQGWGLASSFAQNNSTLSIGQVATVNGDNVNVRKGATTAYTSIAKLSKGTKVTVIDQFKNSSGENWAKVKVGTITGWVIEDLLSSTTNTVVKPPTPTVIETKTVQTNQAQVKKGASQSYSTVATLTKAQKVSIIDSFKNSLGEQWYRVNLGSIQGWVIGTVFEIQSNETKTVQTNQAQVKKGASQSYSTVATLTKDQKVSVIDSFKNSSGEQWYRVDLGSIQGWVIGTAFEAQTVSPPTPSVDLPAIGATVYSSGETNVRRGATTAYASVATLATNQAVTVLDSFTHSTGESWLRVKVNSTLSGWIPANSVSTELKNTVVVGSTMYVGNYNTYLRSGASTQYKVKQTLAIKSKVTVLNEFVNSSKQSWLQVKTPTGVTGWVLKSDLVNSQSELKYVYALNKAVIRKGASSSYTVTATLKENDSLLILGTHNNWLNVETSNGVRGWVDQSLTSSVSLKRLTSPVIQTSGNEQYLTWKKPTDFSFSYSLLSERRLKLQGGITDIELPPTNPVGIQSIDTFTSGTEKTMVITFLPGYTFTLRDYSDRVVLKVAENGLKGKRIVIDPGHGGKDPGAIGPSGLKEKDVVLESALMLKTELERYGAIVTLTRSTDIFLELSERTAISNANNYDAFISLHTDAFSSTTKGTTTYLNTTVNFNGPRSRDLGNAIQENLISSLGTYDRGVKEQEFYVNRMNEIPSVLVELAFISNPNEEALLKSTAFKQKAVLGIRQGLEEYFTDF</sequence>
<feature type="chain" id="PRO_5047184364" evidence="3">
    <location>
        <begin position="23"/>
        <end position="817"/>
    </location>
</feature>
<feature type="signal peptide" evidence="3">
    <location>
        <begin position="1"/>
        <end position="22"/>
    </location>
</feature>
<dbReference type="Pfam" id="PF01520">
    <property type="entry name" value="Amidase_3"/>
    <property type="match status" value="1"/>
</dbReference>
<keyword evidence="6" id="KW-1185">Reference proteome</keyword>
<dbReference type="InterPro" id="IPR050695">
    <property type="entry name" value="N-acetylmuramoyl_amidase_3"/>
</dbReference>
<feature type="domain" description="SH3b" evidence="4">
    <location>
        <begin position="100"/>
        <end position="167"/>
    </location>
</feature>
<dbReference type="RefSeq" id="WP_377059061.1">
    <property type="nucleotide sequence ID" value="NZ_JBHLUU010000125.1"/>
</dbReference>
<dbReference type="Pfam" id="PF13457">
    <property type="entry name" value="GW"/>
    <property type="match status" value="1"/>
</dbReference>
<keyword evidence="2" id="KW-0961">Cell wall biogenesis/degradation</keyword>
<dbReference type="Gene3D" id="3.40.630.40">
    <property type="entry name" value="Zn-dependent exopeptidases"/>
    <property type="match status" value="1"/>
</dbReference>
<dbReference type="SUPFAM" id="SSF53187">
    <property type="entry name" value="Zn-dependent exopeptidases"/>
    <property type="match status" value="1"/>
</dbReference>
<protein>
    <submittedName>
        <fullName evidence="5">SH3 domain-containing protein</fullName>
    </submittedName>
</protein>
<reference evidence="5 6" key="1">
    <citation type="submission" date="2024-09" db="EMBL/GenBank/DDBJ databases">
        <authorList>
            <person name="Sun Q."/>
            <person name="Mori K."/>
        </authorList>
    </citation>
    <scope>NUCLEOTIDE SEQUENCE [LARGE SCALE GENOMIC DNA]</scope>
    <source>
        <strain evidence="5 6">CGMCC 1.9126</strain>
    </source>
</reference>
<dbReference type="InterPro" id="IPR002508">
    <property type="entry name" value="MurNAc-LAA_cat"/>
</dbReference>
<feature type="domain" description="SH3b" evidence="4">
    <location>
        <begin position="402"/>
        <end position="470"/>
    </location>
</feature>
<evidence type="ECO:0000313" key="6">
    <source>
        <dbReference type="Proteomes" id="UP001589738"/>
    </source>
</evidence>
<gene>
    <name evidence="5" type="ORF">ACFFHF_22050</name>
</gene>
<evidence type="ECO:0000256" key="2">
    <source>
        <dbReference type="ARBA" id="ARBA00023316"/>
    </source>
</evidence>
<dbReference type="PROSITE" id="PS51781">
    <property type="entry name" value="SH3B"/>
    <property type="match status" value="5"/>
</dbReference>
<dbReference type="EMBL" id="JBHLUU010000125">
    <property type="protein sequence ID" value="MFC0477874.1"/>
    <property type="molecule type" value="Genomic_DNA"/>
</dbReference>
<dbReference type="CDD" id="cd02696">
    <property type="entry name" value="MurNAc-LAA"/>
    <property type="match status" value="1"/>
</dbReference>
<keyword evidence="1" id="KW-0378">Hydrolase</keyword>
<evidence type="ECO:0000313" key="5">
    <source>
        <dbReference type="EMBL" id="MFC0477874.1"/>
    </source>
</evidence>
<dbReference type="SMART" id="SM00646">
    <property type="entry name" value="Ami_3"/>
    <property type="match status" value="1"/>
</dbReference>
<evidence type="ECO:0000256" key="1">
    <source>
        <dbReference type="ARBA" id="ARBA00022801"/>
    </source>
</evidence>
<dbReference type="SMART" id="SM00287">
    <property type="entry name" value="SH3b"/>
    <property type="match status" value="7"/>
</dbReference>
<keyword evidence="3" id="KW-0732">Signal</keyword>
<dbReference type="InterPro" id="IPR025987">
    <property type="entry name" value="GW_dom"/>
</dbReference>
<feature type="domain" description="SH3b" evidence="4">
    <location>
        <begin position="471"/>
        <end position="535"/>
    </location>
</feature>
<dbReference type="Gene3D" id="2.30.30.40">
    <property type="entry name" value="SH3 Domains"/>
    <property type="match status" value="7"/>
</dbReference>
<dbReference type="InterPro" id="IPR003646">
    <property type="entry name" value="SH3-like_bac-type"/>
</dbReference>
<evidence type="ECO:0000259" key="4">
    <source>
        <dbReference type="PROSITE" id="PS51781"/>
    </source>
</evidence>
<accession>A0ABV6KX08</accession>
<proteinExistence type="predicted"/>